<organism evidence="1 2">
    <name type="scientific">Cereibacter changlensis</name>
    <dbReference type="NCBI Taxonomy" id="402884"/>
    <lineage>
        <taxon>Bacteria</taxon>
        <taxon>Pseudomonadati</taxon>
        <taxon>Pseudomonadota</taxon>
        <taxon>Alphaproteobacteria</taxon>
        <taxon>Rhodobacterales</taxon>
        <taxon>Paracoccaceae</taxon>
        <taxon>Cereibacter</taxon>
    </lineage>
</organism>
<accession>A0A4U0YXW9</accession>
<proteinExistence type="predicted"/>
<name>A0A4U0YXW9_9RHOB</name>
<dbReference type="EMBL" id="SWAU01000026">
    <property type="protein sequence ID" value="TKA97692.1"/>
    <property type="molecule type" value="Genomic_DNA"/>
</dbReference>
<gene>
    <name evidence="1" type="ORF">FAZ78_04640</name>
</gene>
<dbReference type="AlphaFoldDB" id="A0A4U0YXW9"/>
<sequence length="100" mass="11037">MAEQIFHRRADERERRLVADSGWLWGKPPRQIAGNGPACVKAYLGPLPVGEAGYSFRTRVPPSHYRSFFGVKGAVWDEGATGVLDVPGLRGHVRIPVEVI</sequence>
<protein>
    <submittedName>
        <fullName evidence="1">Uncharacterized protein</fullName>
    </submittedName>
</protein>
<comment type="caution">
    <text evidence="1">The sequence shown here is derived from an EMBL/GenBank/DDBJ whole genome shotgun (WGS) entry which is preliminary data.</text>
</comment>
<evidence type="ECO:0000313" key="2">
    <source>
        <dbReference type="Proteomes" id="UP000306340"/>
    </source>
</evidence>
<reference evidence="1 2" key="1">
    <citation type="submission" date="2019-04" db="EMBL/GenBank/DDBJ databases">
        <title>Crypto-aerobic microbial life in anoxic (sulfidic) marine sediments.</title>
        <authorList>
            <person name="Bhattacharya S."/>
            <person name="Roy C."/>
            <person name="Mondal N."/>
            <person name="Sarkar J."/>
            <person name="Mandal S."/>
            <person name="Rameez M.J."/>
            <person name="Ghosh W."/>
        </authorList>
    </citation>
    <scope>NUCLEOTIDE SEQUENCE [LARGE SCALE GENOMIC DNA]</scope>
    <source>
        <strain evidence="1 2">SBBC</strain>
    </source>
</reference>
<dbReference type="RefSeq" id="WP_136791517.1">
    <property type="nucleotide sequence ID" value="NZ_SWAU01000026.1"/>
</dbReference>
<evidence type="ECO:0000313" key="1">
    <source>
        <dbReference type="EMBL" id="TKA97692.1"/>
    </source>
</evidence>
<dbReference type="Proteomes" id="UP000306340">
    <property type="component" value="Unassembled WGS sequence"/>
</dbReference>